<dbReference type="AlphaFoldDB" id="Q2HUH4"/>
<dbReference type="EMBL" id="AC149134">
    <property type="protein sequence ID" value="ABD28660.1"/>
    <property type="molecule type" value="Genomic_DNA"/>
</dbReference>
<proteinExistence type="predicted"/>
<reference evidence="1" key="2">
    <citation type="submission" date="2007-03" db="EMBL/GenBank/DDBJ databases">
        <authorList>
            <consortium name="The International Medicago Genome Annotation Group"/>
        </authorList>
    </citation>
    <scope>NUCLEOTIDE SEQUENCE</scope>
</reference>
<gene>
    <name evidence="1" type="ORF">MtrDRAFT_AC149134g16v2</name>
</gene>
<sequence length="116" mass="13483">MKTIKIEKCDKLKAIIATREKREDMINSSALLESLHLRNLPNLGINNNSWWDEFVGDHHLLLKELPNLKAFFQGHYNLDFPSLKIKKILEVFSRCDSDTPRLEDFTIKIESLSSNV</sequence>
<reference evidence="1" key="1">
    <citation type="submission" date="2004-08" db="EMBL/GenBank/DDBJ databases">
        <authorList>
            <person name="Town C.D."/>
        </authorList>
    </citation>
    <scope>NUCLEOTIDE SEQUENCE</scope>
</reference>
<evidence type="ECO:0000313" key="1">
    <source>
        <dbReference type="EMBL" id="ABD28660.1"/>
    </source>
</evidence>
<name>Q2HUH4_MEDTR</name>
<organism evidence="1">
    <name type="scientific">Medicago truncatula</name>
    <name type="common">Barrel medic</name>
    <name type="synonym">Medicago tribuloides</name>
    <dbReference type="NCBI Taxonomy" id="3880"/>
    <lineage>
        <taxon>Eukaryota</taxon>
        <taxon>Viridiplantae</taxon>
        <taxon>Streptophyta</taxon>
        <taxon>Embryophyta</taxon>
        <taxon>Tracheophyta</taxon>
        <taxon>Spermatophyta</taxon>
        <taxon>Magnoliopsida</taxon>
        <taxon>eudicotyledons</taxon>
        <taxon>Gunneridae</taxon>
        <taxon>Pentapetalae</taxon>
        <taxon>rosids</taxon>
        <taxon>fabids</taxon>
        <taxon>Fabales</taxon>
        <taxon>Fabaceae</taxon>
        <taxon>Papilionoideae</taxon>
        <taxon>50 kb inversion clade</taxon>
        <taxon>NPAAA clade</taxon>
        <taxon>Hologalegina</taxon>
        <taxon>IRL clade</taxon>
        <taxon>Trifolieae</taxon>
        <taxon>Medicago</taxon>
    </lineage>
</organism>
<accession>Q2HUH4</accession>
<protein>
    <submittedName>
        <fullName evidence="1">Uncharacterized protein</fullName>
    </submittedName>
</protein>